<dbReference type="AlphaFoldDB" id="A0AAV4PXG7"/>
<reference evidence="2 3" key="1">
    <citation type="submission" date="2021-06" db="EMBL/GenBank/DDBJ databases">
        <title>Caerostris extrusa draft genome.</title>
        <authorList>
            <person name="Kono N."/>
            <person name="Arakawa K."/>
        </authorList>
    </citation>
    <scope>NUCLEOTIDE SEQUENCE [LARGE SCALE GENOMIC DNA]</scope>
</reference>
<evidence type="ECO:0000313" key="2">
    <source>
        <dbReference type="EMBL" id="GIY02303.1"/>
    </source>
</evidence>
<accession>A0AAV4PXG7</accession>
<evidence type="ECO:0000313" key="3">
    <source>
        <dbReference type="Proteomes" id="UP001054945"/>
    </source>
</evidence>
<feature type="region of interest" description="Disordered" evidence="1">
    <location>
        <begin position="22"/>
        <end position="52"/>
    </location>
</feature>
<name>A0AAV4PXG7_CAEEX</name>
<protein>
    <submittedName>
        <fullName evidence="2">Uncharacterized protein</fullName>
    </submittedName>
</protein>
<comment type="caution">
    <text evidence="2">The sequence shown here is derived from an EMBL/GenBank/DDBJ whole genome shotgun (WGS) entry which is preliminary data.</text>
</comment>
<organism evidence="2 3">
    <name type="scientific">Caerostris extrusa</name>
    <name type="common">Bark spider</name>
    <name type="synonym">Caerostris bankana</name>
    <dbReference type="NCBI Taxonomy" id="172846"/>
    <lineage>
        <taxon>Eukaryota</taxon>
        <taxon>Metazoa</taxon>
        <taxon>Ecdysozoa</taxon>
        <taxon>Arthropoda</taxon>
        <taxon>Chelicerata</taxon>
        <taxon>Arachnida</taxon>
        <taxon>Araneae</taxon>
        <taxon>Araneomorphae</taxon>
        <taxon>Entelegynae</taxon>
        <taxon>Araneoidea</taxon>
        <taxon>Araneidae</taxon>
        <taxon>Caerostris</taxon>
    </lineage>
</organism>
<gene>
    <name evidence="2" type="ORF">CEXT_663561</name>
</gene>
<dbReference type="EMBL" id="BPLR01005432">
    <property type="protein sequence ID" value="GIY02303.1"/>
    <property type="molecule type" value="Genomic_DNA"/>
</dbReference>
<sequence>MNSRQLQFELFIISSKVKKELAEKNNKKTLPSPKKQLKRPANDEGFLSPPPTPYEETTLFVVGSASHPITESLAPIGNLDITGFILRNFVNSQRNASSV</sequence>
<dbReference type="Proteomes" id="UP001054945">
    <property type="component" value="Unassembled WGS sequence"/>
</dbReference>
<proteinExistence type="predicted"/>
<evidence type="ECO:0000256" key="1">
    <source>
        <dbReference type="SAM" id="MobiDB-lite"/>
    </source>
</evidence>
<keyword evidence="3" id="KW-1185">Reference proteome</keyword>